<evidence type="ECO:0000313" key="13">
    <source>
        <dbReference type="Proteomes" id="UP000095751"/>
    </source>
</evidence>
<dbReference type="GO" id="GO:0005789">
    <property type="term" value="C:endoplasmic reticulum membrane"/>
    <property type="evidence" value="ECO:0007669"/>
    <property type="project" value="TreeGrafter"/>
</dbReference>
<feature type="transmembrane region" description="Helical" evidence="10">
    <location>
        <begin position="494"/>
        <end position="510"/>
    </location>
</feature>
<evidence type="ECO:0000256" key="10">
    <source>
        <dbReference type="SAM" id="Phobius"/>
    </source>
</evidence>
<gene>
    <name evidence="12" type="ORF">FRACYDRAFT_236889</name>
</gene>
<organism evidence="12 13">
    <name type="scientific">Fragilariopsis cylindrus CCMP1102</name>
    <dbReference type="NCBI Taxonomy" id="635003"/>
    <lineage>
        <taxon>Eukaryota</taxon>
        <taxon>Sar</taxon>
        <taxon>Stramenopiles</taxon>
        <taxon>Ochrophyta</taxon>
        <taxon>Bacillariophyta</taxon>
        <taxon>Bacillariophyceae</taxon>
        <taxon>Bacillariophycidae</taxon>
        <taxon>Bacillariales</taxon>
        <taxon>Bacillariaceae</taxon>
        <taxon>Fragilariopsis</taxon>
    </lineage>
</organism>
<evidence type="ECO:0000256" key="7">
    <source>
        <dbReference type="ARBA" id="ARBA00023098"/>
    </source>
</evidence>
<dbReference type="PANTHER" id="PTHR21290">
    <property type="entry name" value="SPHINGOMYELIN SYNTHETASE"/>
    <property type="match status" value="1"/>
</dbReference>
<dbReference type="Proteomes" id="UP000095751">
    <property type="component" value="Unassembled WGS sequence"/>
</dbReference>
<feature type="transmembrane region" description="Helical" evidence="10">
    <location>
        <begin position="364"/>
        <end position="384"/>
    </location>
</feature>
<keyword evidence="5" id="KW-0746">Sphingolipid metabolism</keyword>
<proteinExistence type="inferred from homology"/>
<evidence type="ECO:0000256" key="6">
    <source>
        <dbReference type="ARBA" id="ARBA00022989"/>
    </source>
</evidence>
<accession>A0A1E7FKB7</accession>
<dbReference type="AlphaFoldDB" id="A0A1E7FKB7"/>
<evidence type="ECO:0000313" key="12">
    <source>
        <dbReference type="EMBL" id="OEU18612.1"/>
    </source>
</evidence>
<feature type="transmembrane region" description="Helical" evidence="10">
    <location>
        <begin position="257"/>
        <end position="277"/>
    </location>
</feature>
<dbReference type="GO" id="GO:0047493">
    <property type="term" value="F:ceramide cholinephosphotransferase activity"/>
    <property type="evidence" value="ECO:0007669"/>
    <property type="project" value="TreeGrafter"/>
</dbReference>
<keyword evidence="8 10" id="KW-0472">Membrane</keyword>
<comment type="subcellular location">
    <subcellularLocation>
        <location evidence="1">Membrane</location>
        <topology evidence="1">Multi-pass membrane protein</topology>
    </subcellularLocation>
</comment>
<feature type="transmembrane region" description="Helical" evidence="10">
    <location>
        <begin position="444"/>
        <end position="466"/>
    </location>
</feature>
<evidence type="ECO:0000259" key="11">
    <source>
        <dbReference type="Pfam" id="PF14360"/>
    </source>
</evidence>
<dbReference type="OrthoDB" id="422827at2759"/>
<dbReference type="InterPro" id="IPR025749">
    <property type="entry name" value="Sphingomyelin_synth-like_dom"/>
</dbReference>
<protein>
    <recommendedName>
        <fullName evidence="11">Sphingomyelin synthase-like domain-containing protein</fullName>
    </recommendedName>
</protein>
<dbReference type="GO" id="GO:0005886">
    <property type="term" value="C:plasma membrane"/>
    <property type="evidence" value="ECO:0007669"/>
    <property type="project" value="TreeGrafter"/>
</dbReference>
<dbReference type="InParanoid" id="A0A1E7FKB7"/>
<keyword evidence="3" id="KW-0808">Transferase</keyword>
<evidence type="ECO:0000256" key="9">
    <source>
        <dbReference type="SAM" id="MobiDB-lite"/>
    </source>
</evidence>
<dbReference type="EMBL" id="KV784356">
    <property type="protein sequence ID" value="OEU18612.1"/>
    <property type="molecule type" value="Genomic_DNA"/>
</dbReference>
<reference evidence="12 13" key="1">
    <citation type="submission" date="2016-09" db="EMBL/GenBank/DDBJ databases">
        <title>Extensive genetic diversity and differential bi-allelic expression allows diatom success in the polar Southern Ocean.</title>
        <authorList>
            <consortium name="DOE Joint Genome Institute"/>
            <person name="Mock T."/>
            <person name="Otillar R.P."/>
            <person name="Strauss J."/>
            <person name="Dupont C."/>
            <person name="Frickenhaus S."/>
            <person name="Maumus F."/>
            <person name="Mcmullan M."/>
            <person name="Sanges R."/>
            <person name="Schmutz J."/>
            <person name="Toseland A."/>
            <person name="Valas R."/>
            <person name="Veluchamy A."/>
            <person name="Ward B.J."/>
            <person name="Allen A."/>
            <person name="Barry K."/>
            <person name="Falciatore A."/>
            <person name="Ferrante M."/>
            <person name="Fortunato A.E."/>
            <person name="Gloeckner G."/>
            <person name="Gruber A."/>
            <person name="Hipkin R."/>
            <person name="Janech M."/>
            <person name="Kroth P."/>
            <person name="Leese F."/>
            <person name="Lindquist E."/>
            <person name="Lyon B.R."/>
            <person name="Martin J."/>
            <person name="Mayer C."/>
            <person name="Parker M."/>
            <person name="Quesneville H."/>
            <person name="Raymond J."/>
            <person name="Uhlig C."/>
            <person name="Valentin K.U."/>
            <person name="Worden A.Z."/>
            <person name="Armbrust E.V."/>
            <person name="Bowler C."/>
            <person name="Green B."/>
            <person name="Moulton V."/>
            <person name="Van Oosterhout C."/>
            <person name="Grigoriev I."/>
        </authorList>
    </citation>
    <scope>NUCLEOTIDE SEQUENCE [LARGE SCALE GENOMIC DNA]</scope>
    <source>
        <strain evidence="12 13">CCMP1102</strain>
    </source>
</reference>
<evidence type="ECO:0000256" key="1">
    <source>
        <dbReference type="ARBA" id="ARBA00004141"/>
    </source>
</evidence>
<dbReference type="GO" id="GO:0046513">
    <property type="term" value="P:ceramide biosynthetic process"/>
    <property type="evidence" value="ECO:0007669"/>
    <property type="project" value="TreeGrafter"/>
</dbReference>
<feature type="region of interest" description="Disordered" evidence="9">
    <location>
        <begin position="1"/>
        <end position="46"/>
    </location>
</feature>
<evidence type="ECO:0000256" key="2">
    <source>
        <dbReference type="ARBA" id="ARBA00005441"/>
    </source>
</evidence>
<feature type="transmembrane region" description="Helical" evidence="10">
    <location>
        <begin position="87"/>
        <end position="109"/>
    </location>
</feature>
<name>A0A1E7FKB7_9STRA</name>
<evidence type="ECO:0000256" key="3">
    <source>
        <dbReference type="ARBA" id="ARBA00022679"/>
    </source>
</evidence>
<keyword evidence="4 10" id="KW-0812">Transmembrane</keyword>
<keyword evidence="6 10" id="KW-1133">Transmembrane helix</keyword>
<feature type="transmembrane region" description="Helical" evidence="10">
    <location>
        <begin position="190"/>
        <end position="211"/>
    </location>
</feature>
<dbReference type="Pfam" id="PF14360">
    <property type="entry name" value="PAP2_C"/>
    <property type="match status" value="1"/>
</dbReference>
<sequence length="511" mass="56690">MPLHRRHVAESGSTKASTEYDGHQVYEQKTSSSSDSGSKINTLTTSPTTMNPYRSRRILLGLILLDSIVLITVAAKSNIKSTSHLLSIIIATFISTLPIFLTLAVGLGISSNSMMDLPHQRYIPLTVVATIVGNQLPVYISFGMASIGIFIFGLASRPVVEEEENDNNNKNKNEEDKENKKQMYSGQINAVMATLLLIAALLTENFFIWVVSASYTPSQNMATLPSPLQDNGQILLRYLFDNVLALSKRDVVKLRNMINVEGILASGLGLSIITVVLQGSSIRRNMWSMAMRGVLTLAAARSIRTISFLITVLPSQNPKCYFSHFPTPPEDWFSWFMVGMIPQVNGGCNDLIISGHATVTSTLACVVTSVVRKPLFTTALWMFIALDYGVEIYEGFHYSVDMVLGAILVNLLFAVLAPLEEATGQMNQASLVEKRKFHRIQDSTYSDIIMYLLPALGVYIQLVGFIPQDFGNYSNMIYTAVVIYQISRFGFQHYSQHILFCLLFMVLGLFL</sequence>
<dbReference type="GO" id="GO:0033188">
    <property type="term" value="F:sphingomyelin synthase activity"/>
    <property type="evidence" value="ECO:0007669"/>
    <property type="project" value="TreeGrafter"/>
</dbReference>
<evidence type="ECO:0000256" key="8">
    <source>
        <dbReference type="ARBA" id="ARBA00023136"/>
    </source>
</evidence>
<feature type="transmembrane region" description="Helical" evidence="10">
    <location>
        <begin position="396"/>
        <end position="419"/>
    </location>
</feature>
<dbReference type="PANTHER" id="PTHR21290:SF25">
    <property type="entry name" value="SPHINGOMYELIN SYNTHASE-RELATED PROTEIN 1"/>
    <property type="match status" value="1"/>
</dbReference>
<dbReference type="InterPro" id="IPR045221">
    <property type="entry name" value="Sphingomyelin_synth-like"/>
</dbReference>
<dbReference type="KEGG" id="fcy:FRACYDRAFT_236889"/>
<dbReference type="GO" id="GO:0000139">
    <property type="term" value="C:Golgi membrane"/>
    <property type="evidence" value="ECO:0007669"/>
    <property type="project" value="TreeGrafter"/>
</dbReference>
<keyword evidence="7" id="KW-0443">Lipid metabolism</keyword>
<evidence type="ECO:0000256" key="5">
    <source>
        <dbReference type="ARBA" id="ARBA00022919"/>
    </source>
</evidence>
<comment type="similarity">
    <text evidence="2">Belongs to the sphingomyelin synthase family.</text>
</comment>
<evidence type="ECO:0000256" key="4">
    <source>
        <dbReference type="ARBA" id="ARBA00022692"/>
    </source>
</evidence>
<feature type="domain" description="Sphingomyelin synthase-like" evidence="11">
    <location>
        <begin position="347"/>
        <end position="415"/>
    </location>
</feature>
<feature type="transmembrane region" description="Helical" evidence="10">
    <location>
        <begin position="58"/>
        <end position="75"/>
    </location>
</feature>
<keyword evidence="13" id="KW-1185">Reference proteome</keyword>